<dbReference type="EMBL" id="FMVF01000021">
    <property type="protein sequence ID" value="SCY96224.1"/>
    <property type="molecule type" value="Genomic_DNA"/>
</dbReference>
<organism evidence="1 2">
    <name type="scientific">Flavobacterium caeni</name>
    <dbReference type="NCBI Taxonomy" id="490189"/>
    <lineage>
        <taxon>Bacteria</taxon>
        <taxon>Pseudomonadati</taxon>
        <taxon>Bacteroidota</taxon>
        <taxon>Flavobacteriia</taxon>
        <taxon>Flavobacteriales</taxon>
        <taxon>Flavobacteriaceae</taxon>
        <taxon>Flavobacterium</taxon>
    </lineage>
</organism>
<dbReference type="Proteomes" id="UP000199354">
    <property type="component" value="Unassembled WGS sequence"/>
</dbReference>
<dbReference type="AlphaFoldDB" id="A0A1G5K6Y6"/>
<reference evidence="1 2" key="1">
    <citation type="submission" date="2016-10" db="EMBL/GenBank/DDBJ databases">
        <authorList>
            <person name="de Groot N.N."/>
        </authorList>
    </citation>
    <scope>NUCLEOTIDE SEQUENCE [LARGE SCALE GENOMIC DNA]</scope>
    <source>
        <strain evidence="1 2">CGMCC 1.7031</strain>
    </source>
</reference>
<evidence type="ECO:0000313" key="1">
    <source>
        <dbReference type="EMBL" id="SCY96224.1"/>
    </source>
</evidence>
<evidence type="ECO:0000313" key="2">
    <source>
        <dbReference type="Proteomes" id="UP000199354"/>
    </source>
</evidence>
<accession>A0A1G5K6Y6</accession>
<keyword evidence="2" id="KW-1185">Reference proteome</keyword>
<dbReference type="RefSeq" id="WP_091146542.1">
    <property type="nucleotide sequence ID" value="NZ_FMVF01000021.1"/>
</dbReference>
<dbReference type="OrthoDB" id="9819014at2"/>
<protein>
    <submittedName>
        <fullName evidence="1">Uncharacterized protein</fullName>
    </submittedName>
</protein>
<name>A0A1G5K6Y6_9FLAO</name>
<sequence>MENTELSEHLIKTNPFAALEKLFLFIQKNPGAEKISFNSLEKDMHYTIRYWSRRKTVDLHKTNQLTGEHTTIFEISTFKLLRLMINFGMVQEYLTKQIWLSHKINPGKLKRNNCWLVDIDNKNGQHQDMIKSNKTRMRLKKGLNVLDMAKNIEFLSPDILKDRNEGVFMVLKYKSGNLIYQGLVYKFTALRGNYFLTKQDYNLSSKLSMVTIYNLTAQITFDKKEEVLAALKTILSKKYRYLRWVENKSQL</sequence>
<gene>
    <name evidence="1" type="ORF">SAMN02927903_03111</name>
</gene>
<proteinExistence type="predicted"/>